<dbReference type="PRINTS" id="PR00035">
    <property type="entry name" value="HTHGNTR"/>
</dbReference>
<evidence type="ECO:0000256" key="1">
    <source>
        <dbReference type="ARBA" id="ARBA00023015"/>
    </source>
</evidence>
<dbReference type="PROSITE" id="PS50949">
    <property type="entry name" value="HTH_GNTR"/>
    <property type="match status" value="1"/>
</dbReference>
<dbReference type="SMART" id="SM00895">
    <property type="entry name" value="FCD"/>
    <property type="match status" value="1"/>
</dbReference>
<feature type="domain" description="HTH gntR-type" evidence="4">
    <location>
        <begin position="10"/>
        <end position="78"/>
    </location>
</feature>
<dbReference type="Gene3D" id="1.10.10.10">
    <property type="entry name" value="Winged helix-like DNA-binding domain superfamily/Winged helix DNA-binding domain"/>
    <property type="match status" value="1"/>
</dbReference>
<dbReference type="SUPFAM" id="SSF48008">
    <property type="entry name" value="GntR ligand-binding domain-like"/>
    <property type="match status" value="1"/>
</dbReference>
<dbReference type="InterPro" id="IPR000524">
    <property type="entry name" value="Tscrpt_reg_HTH_GntR"/>
</dbReference>
<dbReference type="InterPro" id="IPR036388">
    <property type="entry name" value="WH-like_DNA-bd_sf"/>
</dbReference>
<evidence type="ECO:0000256" key="3">
    <source>
        <dbReference type="ARBA" id="ARBA00023163"/>
    </source>
</evidence>
<dbReference type="PANTHER" id="PTHR43537:SF5">
    <property type="entry name" value="UXU OPERON TRANSCRIPTIONAL REGULATOR"/>
    <property type="match status" value="1"/>
</dbReference>
<dbReference type="RefSeq" id="WP_379865344.1">
    <property type="nucleotide sequence ID" value="NZ_JBHTBW010000039.1"/>
</dbReference>
<gene>
    <name evidence="5" type="ORF">ACFQNG_12185</name>
</gene>
<comment type="caution">
    <text evidence="5">The sequence shown here is derived from an EMBL/GenBank/DDBJ whole genome shotgun (WGS) entry which is preliminary data.</text>
</comment>
<keyword evidence="1" id="KW-0805">Transcription regulation</keyword>
<accession>A0ABW2RLF9</accession>
<dbReference type="Proteomes" id="UP001596500">
    <property type="component" value="Unassembled WGS sequence"/>
</dbReference>
<dbReference type="Pfam" id="PF00392">
    <property type="entry name" value="GntR"/>
    <property type="match status" value="1"/>
</dbReference>
<sequence length="237" mass="27089">MFKPIFEERSSMSERIISQIMDAIVKGEVKPGDRLPTERDLATLFQVSRTVVRDAIKTLAGRNILHVKHGKGIFVANIQPTDIESFSQGIWQDAAVHDLFEIRKVLETEAAAWAAERRQQHHLERLEWIIQDAKLHSDQPEVLDERDAQFHMAIAEASCNLVVVKIMISLLDLLAKSRQGSYSIPGRSLESLQDHELIIEAIMRQDKELARQRMLQHLEGVEATVSKQRGELRQQED</sequence>
<evidence type="ECO:0000313" key="5">
    <source>
        <dbReference type="EMBL" id="MFC7441851.1"/>
    </source>
</evidence>
<keyword evidence="2" id="KW-0238">DNA-binding</keyword>
<dbReference type="SUPFAM" id="SSF46785">
    <property type="entry name" value="Winged helix' DNA-binding domain"/>
    <property type="match status" value="1"/>
</dbReference>
<evidence type="ECO:0000313" key="6">
    <source>
        <dbReference type="Proteomes" id="UP001596500"/>
    </source>
</evidence>
<proteinExistence type="predicted"/>
<dbReference type="Pfam" id="PF07729">
    <property type="entry name" value="FCD"/>
    <property type="match status" value="1"/>
</dbReference>
<keyword evidence="6" id="KW-1185">Reference proteome</keyword>
<dbReference type="InterPro" id="IPR008920">
    <property type="entry name" value="TF_FadR/GntR_C"/>
</dbReference>
<dbReference type="InterPro" id="IPR036390">
    <property type="entry name" value="WH_DNA-bd_sf"/>
</dbReference>
<dbReference type="EMBL" id="JBHTBW010000039">
    <property type="protein sequence ID" value="MFC7441851.1"/>
    <property type="molecule type" value="Genomic_DNA"/>
</dbReference>
<dbReference type="Gene3D" id="1.20.120.530">
    <property type="entry name" value="GntR ligand-binding domain-like"/>
    <property type="match status" value="1"/>
</dbReference>
<dbReference type="CDD" id="cd07377">
    <property type="entry name" value="WHTH_GntR"/>
    <property type="match status" value="1"/>
</dbReference>
<dbReference type="PANTHER" id="PTHR43537">
    <property type="entry name" value="TRANSCRIPTIONAL REGULATOR, GNTR FAMILY"/>
    <property type="match status" value="1"/>
</dbReference>
<keyword evidence="3" id="KW-0804">Transcription</keyword>
<organism evidence="5 6">
    <name type="scientific">Laceyella putida</name>
    <dbReference type="NCBI Taxonomy" id="110101"/>
    <lineage>
        <taxon>Bacteria</taxon>
        <taxon>Bacillati</taxon>
        <taxon>Bacillota</taxon>
        <taxon>Bacilli</taxon>
        <taxon>Bacillales</taxon>
        <taxon>Thermoactinomycetaceae</taxon>
        <taxon>Laceyella</taxon>
    </lineage>
</organism>
<name>A0ABW2RLF9_9BACL</name>
<evidence type="ECO:0000259" key="4">
    <source>
        <dbReference type="PROSITE" id="PS50949"/>
    </source>
</evidence>
<reference evidence="6" key="1">
    <citation type="journal article" date="2019" name="Int. J. Syst. Evol. Microbiol.">
        <title>The Global Catalogue of Microorganisms (GCM) 10K type strain sequencing project: providing services to taxonomists for standard genome sequencing and annotation.</title>
        <authorList>
            <consortium name="The Broad Institute Genomics Platform"/>
            <consortium name="The Broad Institute Genome Sequencing Center for Infectious Disease"/>
            <person name="Wu L."/>
            <person name="Ma J."/>
        </authorList>
    </citation>
    <scope>NUCLEOTIDE SEQUENCE [LARGE SCALE GENOMIC DNA]</scope>
    <source>
        <strain evidence="6">CGMCC 1.12942</strain>
    </source>
</reference>
<protein>
    <submittedName>
        <fullName evidence="5">FadR/GntR family transcriptional regulator</fullName>
    </submittedName>
</protein>
<evidence type="ECO:0000256" key="2">
    <source>
        <dbReference type="ARBA" id="ARBA00023125"/>
    </source>
</evidence>
<dbReference type="InterPro" id="IPR011711">
    <property type="entry name" value="GntR_C"/>
</dbReference>
<dbReference type="SMART" id="SM00345">
    <property type="entry name" value="HTH_GNTR"/>
    <property type="match status" value="1"/>
</dbReference>